<protein>
    <submittedName>
        <fullName evidence="1">Serine/threonine protein kinase</fullName>
    </submittedName>
</protein>
<organism evidence="1 2">
    <name type="scientific">Paenibacillus psychroresistens</name>
    <dbReference type="NCBI Taxonomy" id="1778678"/>
    <lineage>
        <taxon>Bacteria</taxon>
        <taxon>Bacillati</taxon>
        <taxon>Bacillota</taxon>
        <taxon>Bacilli</taxon>
        <taxon>Bacillales</taxon>
        <taxon>Paenibacillaceae</taxon>
        <taxon>Paenibacillus</taxon>
    </lineage>
</organism>
<dbReference type="GO" id="GO:0004674">
    <property type="term" value="F:protein serine/threonine kinase activity"/>
    <property type="evidence" value="ECO:0007669"/>
    <property type="project" value="UniProtKB-KW"/>
</dbReference>
<keyword evidence="1" id="KW-0723">Serine/threonine-protein kinase</keyword>
<keyword evidence="2" id="KW-1185">Reference proteome</keyword>
<dbReference type="Proteomes" id="UP000426246">
    <property type="component" value="Chromosome"/>
</dbReference>
<dbReference type="InterPro" id="IPR025942">
    <property type="entry name" value="SpoVIF"/>
</dbReference>
<accession>A0A6B8RKV4</accession>
<sequence>MGYADYGIDRTFVERIKIKMKNPQLNQRVKMILNGVSKADLQDSVKLNRLLDQVAKVLGEKLTERMSNNIVAFVIAQKIDPNNTFHLIKLWGMFR</sequence>
<dbReference type="KEGG" id="ppsc:EHS13_19585"/>
<evidence type="ECO:0000313" key="2">
    <source>
        <dbReference type="Proteomes" id="UP000426246"/>
    </source>
</evidence>
<proteinExistence type="predicted"/>
<dbReference type="EMBL" id="CP034235">
    <property type="protein sequence ID" value="QGQ96930.1"/>
    <property type="molecule type" value="Genomic_DNA"/>
</dbReference>
<evidence type="ECO:0000313" key="1">
    <source>
        <dbReference type="EMBL" id="QGQ96930.1"/>
    </source>
</evidence>
<dbReference type="AlphaFoldDB" id="A0A6B8RKV4"/>
<dbReference type="RefSeq" id="WP_155702030.1">
    <property type="nucleotide sequence ID" value="NZ_CP034235.1"/>
</dbReference>
<dbReference type="Pfam" id="PF14069">
    <property type="entry name" value="SpoVIF"/>
    <property type="match status" value="1"/>
</dbReference>
<keyword evidence="1" id="KW-0808">Transferase</keyword>
<gene>
    <name evidence="1" type="ORF">EHS13_19585</name>
</gene>
<dbReference type="OrthoDB" id="2623024at2"/>
<keyword evidence="1" id="KW-0418">Kinase</keyword>
<reference evidence="2" key="1">
    <citation type="submission" date="2018-11" db="EMBL/GenBank/DDBJ databases">
        <title>Complete genome sequence of Paenibacillus sp. ML311-T8.</title>
        <authorList>
            <person name="Nam Y.-D."/>
            <person name="Kang J."/>
            <person name="Chung W.-H."/>
            <person name="Park Y.S."/>
        </authorList>
    </citation>
    <scope>NUCLEOTIDE SEQUENCE [LARGE SCALE GENOMIC DNA]</scope>
    <source>
        <strain evidence="2">ML311-T8</strain>
    </source>
</reference>
<name>A0A6B8RKV4_9BACL</name>